<evidence type="ECO:0000313" key="2">
    <source>
        <dbReference type="EMBL" id="TZF90090.1"/>
    </source>
</evidence>
<keyword evidence="3" id="KW-1185">Reference proteome</keyword>
<sequence length="59" mass="6530">MKRSFRLSRRNAWLLVATVATLVLSIVFDLTVFATALFPALWVASLQDRGCAPRHGDVA</sequence>
<keyword evidence="1" id="KW-1133">Transmembrane helix</keyword>
<evidence type="ECO:0000313" key="3">
    <source>
        <dbReference type="Proteomes" id="UP000323164"/>
    </source>
</evidence>
<organism evidence="2 3">
    <name type="scientific">Cognatilysobacter lacus</name>
    <dbReference type="NCBI Taxonomy" id="1643323"/>
    <lineage>
        <taxon>Bacteria</taxon>
        <taxon>Pseudomonadati</taxon>
        <taxon>Pseudomonadota</taxon>
        <taxon>Gammaproteobacteria</taxon>
        <taxon>Lysobacterales</taxon>
        <taxon>Lysobacteraceae</taxon>
        <taxon>Cognatilysobacter</taxon>
    </lineage>
</organism>
<dbReference type="Proteomes" id="UP000323164">
    <property type="component" value="Unassembled WGS sequence"/>
</dbReference>
<dbReference type="AlphaFoldDB" id="A0A5D8Z612"/>
<protein>
    <submittedName>
        <fullName evidence="2">Uncharacterized protein</fullName>
    </submittedName>
</protein>
<reference evidence="2 3" key="1">
    <citation type="submission" date="2019-08" db="EMBL/GenBank/DDBJ databases">
        <title>Draft genome sequence of Lysobacter sp. UKS-15.</title>
        <authorList>
            <person name="Im W.-T."/>
        </authorList>
    </citation>
    <scope>NUCLEOTIDE SEQUENCE [LARGE SCALE GENOMIC DNA]</scope>
    <source>
        <strain evidence="2 3">UKS-15</strain>
    </source>
</reference>
<dbReference type="RefSeq" id="WP_149352579.1">
    <property type="nucleotide sequence ID" value="NZ_VTRV01000053.1"/>
</dbReference>
<proteinExistence type="predicted"/>
<evidence type="ECO:0000256" key="1">
    <source>
        <dbReference type="SAM" id="Phobius"/>
    </source>
</evidence>
<dbReference type="OrthoDB" id="9982840at2"/>
<gene>
    <name evidence="2" type="ORF">FW784_06680</name>
</gene>
<accession>A0A5D8Z612</accession>
<keyword evidence="1" id="KW-0812">Transmembrane</keyword>
<feature type="transmembrane region" description="Helical" evidence="1">
    <location>
        <begin position="12"/>
        <end position="38"/>
    </location>
</feature>
<dbReference type="EMBL" id="VTRV01000053">
    <property type="protein sequence ID" value="TZF90090.1"/>
    <property type="molecule type" value="Genomic_DNA"/>
</dbReference>
<name>A0A5D8Z612_9GAMM</name>
<comment type="caution">
    <text evidence="2">The sequence shown here is derived from an EMBL/GenBank/DDBJ whole genome shotgun (WGS) entry which is preliminary data.</text>
</comment>
<keyword evidence="1" id="KW-0472">Membrane</keyword>